<dbReference type="Pfam" id="PF13977">
    <property type="entry name" value="TetR_C_6"/>
    <property type="match status" value="1"/>
</dbReference>
<dbReference type="SUPFAM" id="SSF48498">
    <property type="entry name" value="Tetracyclin repressor-like, C-terminal domain"/>
    <property type="match status" value="1"/>
</dbReference>
<keyword evidence="1" id="KW-0678">Repressor</keyword>
<dbReference type="InterPro" id="IPR009057">
    <property type="entry name" value="Homeodomain-like_sf"/>
</dbReference>
<evidence type="ECO:0000313" key="8">
    <source>
        <dbReference type="EMBL" id="SLM87717.1"/>
    </source>
</evidence>
<dbReference type="PANTHER" id="PTHR30055:SF234">
    <property type="entry name" value="HTH-TYPE TRANSCRIPTIONAL REGULATOR BETI"/>
    <property type="match status" value="1"/>
</dbReference>
<dbReference type="EMBL" id="FWFG01000001">
    <property type="protein sequence ID" value="SLM87717.1"/>
    <property type="molecule type" value="Genomic_DNA"/>
</dbReference>
<keyword evidence="4" id="KW-0804">Transcription</keyword>
<dbReference type="InterPro" id="IPR039538">
    <property type="entry name" value="BetI_C"/>
</dbReference>
<keyword evidence="2" id="KW-0805">Transcription regulation</keyword>
<organism evidence="8 9">
    <name type="scientific">Brachybacterium nesterenkovii</name>
    <dbReference type="NCBI Taxonomy" id="47847"/>
    <lineage>
        <taxon>Bacteria</taxon>
        <taxon>Bacillati</taxon>
        <taxon>Actinomycetota</taxon>
        <taxon>Actinomycetes</taxon>
        <taxon>Micrococcales</taxon>
        <taxon>Dermabacteraceae</taxon>
        <taxon>Brachybacterium</taxon>
    </lineage>
</organism>
<dbReference type="AlphaFoldDB" id="A0A1X6WSS8"/>
<dbReference type="PROSITE" id="PS50977">
    <property type="entry name" value="HTH_TETR_2"/>
    <property type="match status" value="1"/>
</dbReference>
<dbReference type="OrthoDB" id="7505659at2"/>
<feature type="domain" description="HTH tetR-type" evidence="7">
    <location>
        <begin position="28"/>
        <end position="88"/>
    </location>
</feature>
<dbReference type="PRINTS" id="PR00455">
    <property type="entry name" value="HTHTETR"/>
</dbReference>
<evidence type="ECO:0000256" key="6">
    <source>
        <dbReference type="SAM" id="MobiDB-lite"/>
    </source>
</evidence>
<dbReference type="GO" id="GO:0000976">
    <property type="term" value="F:transcription cis-regulatory region binding"/>
    <property type="evidence" value="ECO:0007669"/>
    <property type="project" value="TreeGrafter"/>
</dbReference>
<dbReference type="RefSeq" id="WP_087101519.1">
    <property type="nucleotide sequence ID" value="NZ_FWFG01000001.1"/>
</dbReference>
<dbReference type="InterPro" id="IPR050109">
    <property type="entry name" value="HTH-type_TetR-like_transc_reg"/>
</dbReference>
<evidence type="ECO:0000256" key="2">
    <source>
        <dbReference type="ARBA" id="ARBA00023015"/>
    </source>
</evidence>
<accession>A0A1X6WSS8</accession>
<dbReference type="Pfam" id="PF00440">
    <property type="entry name" value="TetR_N"/>
    <property type="match status" value="1"/>
</dbReference>
<dbReference type="Proteomes" id="UP000195981">
    <property type="component" value="Unassembled WGS sequence"/>
</dbReference>
<evidence type="ECO:0000256" key="3">
    <source>
        <dbReference type="ARBA" id="ARBA00023125"/>
    </source>
</evidence>
<dbReference type="PANTHER" id="PTHR30055">
    <property type="entry name" value="HTH-TYPE TRANSCRIPTIONAL REGULATOR RUTR"/>
    <property type="match status" value="1"/>
</dbReference>
<gene>
    <name evidence="8" type="ORF">FM110_00190</name>
</gene>
<protein>
    <submittedName>
        <fullName evidence="8">Transcriptional regulator, TetR family</fullName>
    </submittedName>
</protein>
<keyword evidence="3 5" id="KW-0238">DNA-binding</keyword>
<reference evidence="8 9" key="1">
    <citation type="submission" date="2017-02" db="EMBL/GenBank/DDBJ databases">
        <authorList>
            <person name="Peterson S.W."/>
        </authorList>
    </citation>
    <scope>NUCLEOTIDE SEQUENCE [LARGE SCALE GENOMIC DNA]</scope>
    <source>
        <strain evidence="8 9">CIP104813</strain>
    </source>
</reference>
<proteinExistence type="predicted"/>
<sequence>MTETDRAPRPTARPGRRGRGRPRGASSAATRRQVLDAATEVIGTNGYGAMSMAAVAQAAGISPSGLAHYFSSREELLAAVLERRDELDHSSPEMHAAAQPGQPFACLRPMVELARANMEREQMVRVFVAVTGEATHPEHPAHPWMRHHYIDLREEVERQVREEVAAGTLREDTPVERIVAELYALMDGYQIRWLLDESFDMAQALADRLDELAERWGSDG</sequence>
<evidence type="ECO:0000256" key="1">
    <source>
        <dbReference type="ARBA" id="ARBA00022491"/>
    </source>
</evidence>
<dbReference type="GO" id="GO:0003700">
    <property type="term" value="F:DNA-binding transcription factor activity"/>
    <property type="evidence" value="ECO:0007669"/>
    <property type="project" value="TreeGrafter"/>
</dbReference>
<evidence type="ECO:0000313" key="9">
    <source>
        <dbReference type="Proteomes" id="UP000195981"/>
    </source>
</evidence>
<dbReference type="InterPro" id="IPR036271">
    <property type="entry name" value="Tet_transcr_reg_TetR-rel_C_sf"/>
</dbReference>
<keyword evidence="9" id="KW-1185">Reference proteome</keyword>
<dbReference type="InterPro" id="IPR001647">
    <property type="entry name" value="HTH_TetR"/>
</dbReference>
<dbReference type="SUPFAM" id="SSF46689">
    <property type="entry name" value="Homeodomain-like"/>
    <property type="match status" value="1"/>
</dbReference>
<evidence type="ECO:0000259" key="7">
    <source>
        <dbReference type="PROSITE" id="PS50977"/>
    </source>
</evidence>
<evidence type="ECO:0000256" key="5">
    <source>
        <dbReference type="PROSITE-ProRule" id="PRU00335"/>
    </source>
</evidence>
<feature type="region of interest" description="Disordered" evidence="6">
    <location>
        <begin position="1"/>
        <end position="30"/>
    </location>
</feature>
<dbReference type="Gene3D" id="1.10.357.10">
    <property type="entry name" value="Tetracycline Repressor, domain 2"/>
    <property type="match status" value="1"/>
</dbReference>
<feature type="DNA-binding region" description="H-T-H motif" evidence="5">
    <location>
        <begin position="51"/>
        <end position="70"/>
    </location>
</feature>
<evidence type="ECO:0000256" key="4">
    <source>
        <dbReference type="ARBA" id="ARBA00023163"/>
    </source>
</evidence>
<name>A0A1X6WSS8_9MICO</name>